<evidence type="ECO:0000313" key="4">
    <source>
        <dbReference type="Proteomes" id="UP000008021"/>
    </source>
</evidence>
<dbReference type="Proteomes" id="UP000008021">
    <property type="component" value="Chromosome 6"/>
</dbReference>
<protein>
    <submittedName>
        <fullName evidence="3">Uncharacterized protein</fullName>
    </submittedName>
</protein>
<keyword evidence="2" id="KW-0732">Signal</keyword>
<dbReference type="AlphaFoldDB" id="A0A0E0E0M3"/>
<evidence type="ECO:0000256" key="1">
    <source>
        <dbReference type="SAM" id="MobiDB-lite"/>
    </source>
</evidence>
<keyword evidence="4" id="KW-1185">Reference proteome</keyword>
<sequence length="122" mass="12572">MGPTSLLSFLSPLLSLLLFSAPVVFGNGGGDGRWGRAGRPSYATSRGSAAATEKTEETDEERTTKACRRNLASVAVVQDLKTTLRTKGSAAASGGEEVWRQEKNAIASGKSVVAACPAGMVA</sequence>
<feature type="region of interest" description="Disordered" evidence="1">
    <location>
        <begin position="29"/>
        <end position="64"/>
    </location>
</feature>
<feature type="signal peptide" evidence="2">
    <location>
        <begin position="1"/>
        <end position="26"/>
    </location>
</feature>
<organism evidence="3">
    <name type="scientific">Oryza meridionalis</name>
    <dbReference type="NCBI Taxonomy" id="40149"/>
    <lineage>
        <taxon>Eukaryota</taxon>
        <taxon>Viridiplantae</taxon>
        <taxon>Streptophyta</taxon>
        <taxon>Embryophyta</taxon>
        <taxon>Tracheophyta</taxon>
        <taxon>Spermatophyta</taxon>
        <taxon>Magnoliopsida</taxon>
        <taxon>Liliopsida</taxon>
        <taxon>Poales</taxon>
        <taxon>Poaceae</taxon>
        <taxon>BOP clade</taxon>
        <taxon>Oryzoideae</taxon>
        <taxon>Oryzeae</taxon>
        <taxon>Oryzinae</taxon>
        <taxon>Oryza</taxon>
    </lineage>
</organism>
<name>A0A0E0E0M3_9ORYZ</name>
<dbReference type="Gramene" id="OMERI06G12830.1">
    <property type="protein sequence ID" value="OMERI06G12830.1"/>
    <property type="gene ID" value="OMERI06G12830"/>
</dbReference>
<accession>A0A0E0E0M3</accession>
<feature type="chain" id="PRO_5002357481" evidence="2">
    <location>
        <begin position="27"/>
        <end position="122"/>
    </location>
</feature>
<proteinExistence type="predicted"/>
<reference evidence="3" key="1">
    <citation type="submission" date="2015-04" db="UniProtKB">
        <authorList>
            <consortium name="EnsemblPlants"/>
        </authorList>
    </citation>
    <scope>IDENTIFICATION</scope>
</reference>
<dbReference type="EnsemblPlants" id="OMERI06G12830.1">
    <property type="protein sequence ID" value="OMERI06G12830.1"/>
    <property type="gene ID" value="OMERI06G12830"/>
</dbReference>
<evidence type="ECO:0000313" key="3">
    <source>
        <dbReference type="EnsemblPlants" id="OMERI06G12830.1"/>
    </source>
</evidence>
<dbReference type="HOGENOM" id="CLU_1996301_0_0_1"/>
<reference evidence="3" key="2">
    <citation type="submission" date="2018-05" db="EMBL/GenBank/DDBJ databases">
        <title>OmerRS3 (Oryza meridionalis Reference Sequence Version 3).</title>
        <authorList>
            <person name="Zhang J."/>
            <person name="Kudrna D."/>
            <person name="Lee S."/>
            <person name="Talag J."/>
            <person name="Welchert J."/>
            <person name="Wing R.A."/>
        </authorList>
    </citation>
    <scope>NUCLEOTIDE SEQUENCE [LARGE SCALE GENOMIC DNA]</scope>
    <source>
        <strain evidence="3">cv. OR44</strain>
    </source>
</reference>
<evidence type="ECO:0000256" key="2">
    <source>
        <dbReference type="SAM" id="SignalP"/>
    </source>
</evidence>